<dbReference type="InterPro" id="IPR000073">
    <property type="entry name" value="AB_hydrolase_1"/>
</dbReference>
<dbReference type="GO" id="GO:0047372">
    <property type="term" value="F:monoacylglycerol lipase activity"/>
    <property type="evidence" value="ECO:0007669"/>
    <property type="project" value="TreeGrafter"/>
</dbReference>
<name>A0A410W7K0_9CORY</name>
<dbReference type="GO" id="GO:0004806">
    <property type="term" value="F:triacylglycerol lipase activity"/>
    <property type="evidence" value="ECO:0007669"/>
    <property type="project" value="UniProtKB-EC"/>
</dbReference>
<dbReference type="PANTHER" id="PTHR43798:SF5">
    <property type="entry name" value="MONOACYLGLYCEROL LIPASE ABHD6"/>
    <property type="match status" value="1"/>
</dbReference>
<dbReference type="SUPFAM" id="SSF53474">
    <property type="entry name" value="alpha/beta-Hydrolases"/>
    <property type="match status" value="1"/>
</dbReference>
<dbReference type="PANTHER" id="PTHR43798">
    <property type="entry name" value="MONOACYLGLYCEROL LIPASE"/>
    <property type="match status" value="1"/>
</dbReference>
<dbReference type="EC" id="3.1.1.3" evidence="2"/>
<keyword evidence="3" id="KW-1185">Reference proteome</keyword>
<organism evidence="2 3">
    <name type="scientific">Corynebacterium pelargi</name>
    <dbReference type="NCBI Taxonomy" id="1471400"/>
    <lineage>
        <taxon>Bacteria</taxon>
        <taxon>Bacillati</taxon>
        <taxon>Actinomycetota</taxon>
        <taxon>Actinomycetes</taxon>
        <taxon>Mycobacteriales</taxon>
        <taxon>Corynebacteriaceae</taxon>
        <taxon>Corynebacterium</taxon>
    </lineage>
</organism>
<gene>
    <name evidence="2" type="primary">lip2</name>
    <name evidence="2" type="ORF">CPELA_03255</name>
</gene>
<dbReference type="InterPro" id="IPR050266">
    <property type="entry name" value="AB_hydrolase_sf"/>
</dbReference>
<dbReference type="PRINTS" id="PR00412">
    <property type="entry name" value="EPOXHYDRLASE"/>
</dbReference>
<dbReference type="Proteomes" id="UP000288929">
    <property type="component" value="Chromosome"/>
</dbReference>
<protein>
    <submittedName>
        <fullName evidence="2">Lipase 3</fullName>
        <ecNumber evidence="2">3.1.1.3</ecNumber>
    </submittedName>
</protein>
<reference evidence="2 3" key="1">
    <citation type="submission" date="2019-01" db="EMBL/GenBank/DDBJ databases">
        <authorList>
            <person name="Ruckert C."/>
            <person name="Busche T."/>
            <person name="Kalinowski J."/>
        </authorList>
    </citation>
    <scope>NUCLEOTIDE SEQUENCE [LARGE SCALE GENOMIC DNA]</scope>
    <source>
        <strain evidence="2 3">136/3</strain>
    </source>
</reference>
<accession>A0A410W7K0</accession>
<proteinExistence type="predicted"/>
<keyword evidence="2" id="KW-0378">Hydrolase</keyword>
<sequence length="399" mass="44615">MLNTHNKRNESQRVHAKPLQGIFGIRIGGVDKLGDALERTQLSVLRLLLGKRRELFLKCGHTQPPWVITIETIRSARIFGMFLHGSHNAQRHHALRHAQRDTIRRNNFFHEHREHEGIHYYLDGPEDAEITIVYIHGFTLAAKSWHLQVAHIGDRARHLLIDLRGHGETGEYPIEDCNIDGAADDVAKIYQHVGIQGETIIIGHSLGGMVALNLLRRFKKIRQNTRNCILVATAVESFASQGFPQVLALPIVDNIRNAVELAPKQVQAFREDIAALIAPTLAATVFVHPTPDSVINFHAQMINDTPLNTLVGFLDDLQHHAETEAKTALDNLPGLVIVGEKDLVTPLSQAEKIQHMWPTSSLQEIPDAGHMIILEQPWIINKALDHALAQTRASNSALR</sequence>
<dbReference type="InterPro" id="IPR029058">
    <property type="entry name" value="AB_hydrolase_fold"/>
</dbReference>
<dbReference type="EMBL" id="CP035299">
    <property type="protein sequence ID" value="QAU51932.1"/>
    <property type="molecule type" value="Genomic_DNA"/>
</dbReference>
<evidence type="ECO:0000259" key="1">
    <source>
        <dbReference type="Pfam" id="PF00561"/>
    </source>
</evidence>
<dbReference type="GO" id="GO:0046464">
    <property type="term" value="P:acylglycerol catabolic process"/>
    <property type="evidence" value="ECO:0007669"/>
    <property type="project" value="TreeGrafter"/>
</dbReference>
<dbReference type="Pfam" id="PF00561">
    <property type="entry name" value="Abhydrolase_1"/>
    <property type="match status" value="1"/>
</dbReference>
<dbReference type="AlphaFoldDB" id="A0A410W7K0"/>
<dbReference type="KEGG" id="cpeg:CPELA_03255"/>
<evidence type="ECO:0000313" key="2">
    <source>
        <dbReference type="EMBL" id="QAU51932.1"/>
    </source>
</evidence>
<dbReference type="GO" id="GO:0016020">
    <property type="term" value="C:membrane"/>
    <property type="evidence" value="ECO:0007669"/>
    <property type="project" value="TreeGrafter"/>
</dbReference>
<evidence type="ECO:0000313" key="3">
    <source>
        <dbReference type="Proteomes" id="UP000288929"/>
    </source>
</evidence>
<dbReference type="InterPro" id="IPR000639">
    <property type="entry name" value="Epox_hydrolase-like"/>
</dbReference>
<dbReference type="Gene3D" id="3.40.50.1820">
    <property type="entry name" value="alpha/beta hydrolase"/>
    <property type="match status" value="1"/>
</dbReference>
<feature type="domain" description="AB hydrolase-1" evidence="1">
    <location>
        <begin position="131"/>
        <end position="377"/>
    </location>
</feature>